<protein>
    <recommendedName>
        <fullName evidence="4">Phage protein</fullName>
    </recommendedName>
</protein>
<dbReference type="EMBL" id="JBHSJB010000006">
    <property type="protein sequence ID" value="MFC5053492.1"/>
    <property type="molecule type" value="Genomic_DNA"/>
</dbReference>
<sequence length="207" mass="22789">MIGIDGMKPPTKRPGWGGYPNRAKRDSTGGYPRVLRAELDGRAVLWDRATIAPGRGKPQFARIHVHRQRRAMRKLLCQVCGHPADRDEGGVLWLLPDRTGRPPGWPEGILVSEPPVCAPCLTLAIRTCPALREEGHLVIRTGSCPTYGVEGFRYRAGPQGRPVPVERELVPFADPAVLWTLASELVRELLDCTVLEVAAGRPARDAR</sequence>
<evidence type="ECO:0000313" key="3">
    <source>
        <dbReference type="Proteomes" id="UP001595833"/>
    </source>
</evidence>
<comment type="caution">
    <text evidence="2">The sequence shown here is derived from an EMBL/GenBank/DDBJ whole genome shotgun (WGS) entry which is preliminary data.</text>
</comment>
<proteinExistence type="predicted"/>
<dbReference type="Proteomes" id="UP001595833">
    <property type="component" value="Unassembled WGS sequence"/>
</dbReference>
<keyword evidence="3" id="KW-1185">Reference proteome</keyword>
<evidence type="ECO:0008006" key="4">
    <source>
        <dbReference type="Google" id="ProtNLM"/>
    </source>
</evidence>
<feature type="region of interest" description="Disordered" evidence="1">
    <location>
        <begin position="1"/>
        <end position="30"/>
    </location>
</feature>
<accession>A0ABV9XWA7</accession>
<evidence type="ECO:0000313" key="2">
    <source>
        <dbReference type="EMBL" id="MFC5053492.1"/>
    </source>
</evidence>
<evidence type="ECO:0000256" key="1">
    <source>
        <dbReference type="SAM" id="MobiDB-lite"/>
    </source>
</evidence>
<organism evidence="2 3">
    <name type="scientific">Saccharothrix xinjiangensis</name>
    <dbReference type="NCBI Taxonomy" id="204798"/>
    <lineage>
        <taxon>Bacteria</taxon>
        <taxon>Bacillati</taxon>
        <taxon>Actinomycetota</taxon>
        <taxon>Actinomycetes</taxon>
        <taxon>Pseudonocardiales</taxon>
        <taxon>Pseudonocardiaceae</taxon>
        <taxon>Saccharothrix</taxon>
    </lineage>
</organism>
<reference evidence="3" key="1">
    <citation type="journal article" date="2019" name="Int. J. Syst. Evol. Microbiol.">
        <title>The Global Catalogue of Microorganisms (GCM) 10K type strain sequencing project: providing services to taxonomists for standard genome sequencing and annotation.</title>
        <authorList>
            <consortium name="The Broad Institute Genomics Platform"/>
            <consortium name="The Broad Institute Genome Sequencing Center for Infectious Disease"/>
            <person name="Wu L."/>
            <person name="Ma J."/>
        </authorList>
    </citation>
    <scope>NUCLEOTIDE SEQUENCE [LARGE SCALE GENOMIC DNA]</scope>
    <source>
        <strain evidence="3">KCTC 12848</strain>
    </source>
</reference>
<name>A0ABV9XWA7_9PSEU</name>
<gene>
    <name evidence="2" type="ORF">ACFPFM_06945</name>
</gene>
<dbReference type="RefSeq" id="WP_344039438.1">
    <property type="nucleotide sequence ID" value="NZ_BAAAKE010000016.1"/>
</dbReference>